<evidence type="ECO:0000256" key="3">
    <source>
        <dbReference type="SAM" id="Phobius"/>
    </source>
</evidence>
<dbReference type="CDD" id="cd00060">
    <property type="entry name" value="FHA"/>
    <property type="match status" value="1"/>
</dbReference>
<organism evidence="5 6">
    <name type="scientific">Microbacterium saccharophilum</name>
    <dbReference type="NCBI Taxonomy" id="1213358"/>
    <lineage>
        <taxon>Bacteria</taxon>
        <taxon>Bacillati</taxon>
        <taxon>Actinomycetota</taxon>
        <taxon>Actinomycetes</taxon>
        <taxon>Micrococcales</taxon>
        <taxon>Microbacteriaceae</taxon>
        <taxon>Microbacterium</taxon>
    </lineage>
</organism>
<feature type="transmembrane region" description="Helical" evidence="3">
    <location>
        <begin position="66"/>
        <end position="84"/>
    </location>
</feature>
<dbReference type="RefSeq" id="WP_147049568.1">
    <property type="nucleotide sequence ID" value="NZ_BKAH01000002.1"/>
</dbReference>
<dbReference type="OrthoDB" id="3637276at2"/>
<feature type="compositionally biased region" description="Acidic residues" evidence="2">
    <location>
        <begin position="351"/>
        <end position="361"/>
    </location>
</feature>
<dbReference type="InterPro" id="IPR008984">
    <property type="entry name" value="SMAD_FHA_dom_sf"/>
</dbReference>
<keyword evidence="1" id="KW-0597">Phosphoprotein</keyword>
<dbReference type="InterPro" id="IPR000253">
    <property type="entry name" value="FHA_dom"/>
</dbReference>
<evidence type="ECO:0000313" key="6">
    <source>
        <dbReference type="Proteomes" id="UP000321949"/>
    </source>
</evidence>
<feature type="compositionally biased region" description="Pro residues" evidence="2">
    <location>
        <begin position="195"/>
        <end position="204"/>
    </location>
</feature>
<keyword evidence="3" id="KW-0812">Transmembrane</keyword>
<feature type="compositionally biased region" description="Low complexity" evidence="2">
    <location>
        <begin position="286"/>
        <end position="296"/>
    </location>
</feature>
<dbReference type="SUPFAM" id="SSF49879">
    <property type="entry name" value="SMAD/FHA domain"/>
    <property type="match status" value="1"/>
</dbReference>
<dbReference type="InterPro" id="IPR043739">
    <property type="entry name" value="DUF5684"/>
</dbReference>
<name>A0A5C8I9K3_9MICO</name>
<evidence type="ECO:0000259" key="4">
    <source>
        <dbReference type="PROSITE" id="PS50006"/>
    </source>
</evidence>
<feature type="region of interest" description="Disordered" evidence="2">
    <location>
        <begin position="276"/>
        <end position="361"/>
    </location>
</feature>
<evidence type="ECO:0000313" key="5">
    <source>
        <dbReference type="EMBL" id="TXK15349.1"/>
    </source>
</evidence>
<evidence type="ECO:0000256" key="2">
    <source>
        <dbReference type="SAM" id="MobiDB-lite"/>
    </source>
</evidence>
<feature type="region of interest" description="Disordered" evidence="2">
    <location>
        <begin position="195"/>
        <end position="261"/>
    </location>
</feature>
<dbReference type="Proteomes" id="UP000321949">
    <property type="component" value="Unassembled WGS sequence"/>
</dbReference>
<dbReference type="Pfam" id="PF00498">
    <property type="entry name" value="FHA"/>
    <property type="match status" value="1"/>
</dbReference>
<sequence>MISPLLDDSLTPLLGLLSLAIGVALYVWTALALAAMFRKMGEEPWKGWVPLLNQATVLRWGGLNPWLVLLVFLPLVGPLALWVLQTVAAHRLNPGFGYGTEMTVLAAVLFVVWASILGFGPSRWLGARAAASAAPPAGSRAVPPVPSVADPATAPGAPAAAFAPAGDAGEPAQAWRPPTAPIAIVPGPIAPTPIVPGPNGPAPIAPGADDAAAAERRTPPAPVAAARDDTSWPSEVDEVSAVHPSPFPPSAASARPYTPPPVSPAAGPITFVPGRKSAVPSIHGDAPVTRVPATDPAAPPPAWAPARSAEYDPDAFPEMSGEVSAVVGSPAAGTPLSARRSVSAQQRPPEPEGEDDDDDAEQTVIARRRRPTWKLTAAGRTVALVADVVILGRQPAPDPAFPRAQLVVVDDRTRTVSKTHARLELKGDGWHVTDLHSTNGVLIPTLMGTEEEIGPGSPVPAGDRFRLGDAQVTLARADR</sequence>
<feature type="transmembrane region" description="Helical" evidence="3">
    <location>
        <begin position="12"/>
        <end position="37"/>
    </location>
</feature>
<keyword evidence="6" id="KW-1185">Reference proteome</keyword>
<evidence type="ECO:0000256" key="1">
    <source>
        <dbReference type="ARBA" id="ARBA00022553"/>
    </source>
</evidence>
<proteinExistence type="predicted"/>
<dbReference type="AlphaFoldDB" id="A0A5C8I9K3"/>
<protein>
    <submittedName>
        <fullName evidence="5">FHA domain-containing protein</fullName>
    </submittedName>
</protein>
<comment type="caution">
    <text evidence="5">The sequence shown here is derived from an EMBL/GenBank/DDBJ whole genome shotgun (WGS) entry which is preliminary data.</text>
</comment>
<dbReference type="EMBL" id="VRSX01000001">
    <property type="protein sequence ID" value="TXK15349.1"/>
    <property type="molecule type" value="Genomic_DNA"/>
</dbReference>
<feature type="domain" description="FHA" evidence="4">
    <location>
        <begin position="389"/>
        <end position="443"/>
    </location>
</feature>
<dbReference type="Pfam" id="PF18936">
    <property type="entry name" value="DUF5684"/>
    <property type="match status" value="1"/>
</dbReference>
<feature type="transmembrane region" description="Helical" evidence="3">
    <location>
        <begin position="96"/>
        <end position="119"/>
    </location>
</feature>
<keyword evidence="3" id="KW-0472">Membrane</keyword>
<dbReference type="Gene3D" id="2.60.200.20">
    <property type="match status" value="1"/>
</dbReference>
<gene>
    <name evidence="5" type="ORF">FVP74_02840</name>
</gene>
<reference evidence="5 6" key="1">
    <citation type="submission" date="2019-08" db="EMBL/GenBank/DDBJ databases">
        <authorList>
            <person name="Dong K."/>
        </authorList>
    </citation>
    <scope>NUCLEOTIDE SEQUENCE [LARGE SCALE GENOMIC DNA]</scope>
    <source>
        <strain evidence="5 6">K-1</strain>
    </source>
</reference>
<accession>A0A5C8I9K3</accession>
<keyword evidence="3" id="KW-1133">Transmembrane helix</keyword>
<dbReference type="PROSITE" id="PS50006">
    <property type="entry name" value="FHA_DOMAIN"/>
    <property type="match status" value="1"/>
</dbReference>